<dbReference type="InterPro" id="IPR009101">
    <property type="entry name" value="Gurmarin/antifun_pep"/>
</dbReference>
<name>A0A653C8T9_CALMS</name>
<evidence type="ECO:0000313" key="5">
    <source>
        <dbReference type="EMBL" id="VEN44332.1"/>
    </source>
</evidence>
<dbReference type="AlphaFoldDB" id="A0A653C8T9"/>
<evidence type="ECO:0000256" key="1">
    <source>
        <dbReference type="ARBA" id="ARBA00022529"/>
    </source>
</evidence>
<keyword evidence="3" id="KW-1015">Disulfide bond</keyword>
<feature type="chain" id="PRO_5024866821" evidence="4">
    <location>
        <begin position="24"/>
        <end position="59"/>
    </location>
</feature>
<dbReference type="SUPFAM" id="SSF57048">
    <property type="entry name" value="Gurmarin-like"/>
    <property type="match status" value="1"/>
</dbReference>
<organism evidence="5 6">
    <name type="scientific">Callosobruchus maculatus</name>
    <name type="common">Southern cowpea weevil</name>
    <name type="synonym">Pulse bruchid</name>
    <dbReference type="NCBI Taxonomy" id="64391"/>
    <lineage>
        <taxon>Eukaryota</taxon>
        <taxon>Metazoa</taxon>
        <taxon>Ecdysozoa</taxon>
        <taxon>Arthropoda</taxon>
        <taxon>Hexapoda</taxon>
        <taxon>Insecta</taxon>
        <taxon>Pterygota</taxon>
        <taxon>Neoptera</taxon>
        <taxon>Endopterygota</taxon>
        <taxon>Coleoptera</taxon>
        <taxon>Polyphaga</taxon>
        <taxon>Cucujiformia</taxon>
        <taxon>Chrysomeloidea</taxon>
        <taxon>Chrysomelidae</taxon>
        <taxon>Bruchinae</taxon>
        <taxon>Bruchini</taxon>
        <taxon>Callosobruchus</taxon>
    </lineage>
</organism>
<feature type="signal peptide" evidence="4">
    <location>
        <begin position="1"/>
        <end position="23"/>
    </location>
</feature>
<evidence type="ECO:0000256" key="2">
    <source>
        <dbReference type="ARBA" id="ARBA00022854"/>
    </source>
</evidence>
<dbReference type="Pfam" id="PF11410">
    <property type="entry name" value="Antifungal_pept"/>
    <property type="match status" value="1"/>
</dbReference>
<keyword evidence="1" id="KW-0929">Antimicrobial</keyword>
<proteinExistence type="predicted"/>
<evidence type="ECO:0000256" key="3">
    <source>
        <dbReference type="ARBA" id="ARBA00023157"/>
    </source>
</evidence>
<dbReference type="Proteomes" id="UP000410492">
    <property type="component" value="Unassembled WGS sequence"/>
</dbReference>
<accession>A0A653C8T9</accession>
<dbReference type="InterPro" id="IPR024206">
    <property type="entry name" value="Gurmarin/antimicrobial_peptd"/>
</dbReference>
<evidence type="ECO:0000313" key="6">
    <source>
        <dbReference type="Proteomes" id="UP000410492"/>
    </source>
</evidence>
<protein>
    <submittedName>
        <fullName evidence="5">Uncharacterized protein</fullName>
    </submittedName>
</protein>
<dbReference type="EMBL" id="CAACVG010007231">
    <property type="protein sequence ID" value="VEN44332.1"/>
    <property type="molecule type" value="Genomic_DNA"/>
</dbReference>
<keyword evidence="6" id="KW-1185">Reference proteome</keyword>
<reference evidence="5 6" key="1">
    <citation type="submission" date="2019-01" db="EMBL/GenBank/DDBJ databases">
        <authorList>
            <person name="Sayadi A."/>
        </authorList>
    </citation>
    <scope>NUCLEOTIDE SEQUENCE [LARGE SCALE GENOMIC DNA]</scope>
</reference>
<keyword evidence="4" id="KW-0732">Signal</keyword>
<dbReference type="OrthoDB" id="4865510at2759"/>
<keyword evidence="2" id="KW-0960">Knottin</keyword>
<evidence type="ECO:0000256" key="4">
    <source>
        <dbReference type="SAM" id="SignalP"/>
    </source>
</evidence>
<sequence>MKILFYVVLILAAVAAYVQVAEACIGNGRSCKSNGSMGNCCSGFCYQQRGWKKGYCKRR</sequence>
<gene>
    <name evidence="5" type="ORF">CALMAC_LOCUS7166</name>
</gene>